<dbReference type="PROSITE" id="PS50088">
    <property type="entry name" value="ANK_REPEAT"/>
    <property type="match status" value="2"/>
</dbReference>
<dbReference type="InterPro" id="IPR002110">
    <property type="entry name" value="Ankyrin_rpt"/>
</dbReference>
<dbReference type="Gene3D" id="1.25.40.20">
    <property type="entry name" value="Ankyrin repeat-containing domain"/>
    <property type="match status" value="1"/>
</dbReference>
<proteinExistence type="predicted"/>
<evidence type="ECO:0000313" key="5">
    <source>
        <dbReference type="Ensembl" id="ENSAPEP00000001554.1"/>
    </source>
</evidence>
<organism evidence="5 6">
    <name type="scientific">Amphiprion percula</name>
    <name type="common">Orange clownfish</name>
    <name type="synonym">Lutjanus percula</name>
    <dbReference type="NCBI Taxonomy" id="161767"/>
    <lineage>
        <taxon>Eukaryota</taxon>
        <taxon>Metazoa</taxon>
        <taxon>Chordata</taxon>
        <taxon>Craniata</taxon>
        <taxon>Vertebrata</taxon>
        <taxon>Euteleostomi</taxon>
        <taxon>Actinopterygii</taxon>
        <taxon>Neopterygii</taxon>
        <taxon>Teleostei</taxon>
        <taxon>Neoteleostei</taxon>
        <taxon>Acanthomorphata</taxon>
        <taxon>Ovalentaria</taxon>
        <taxon>Pomacentridae</taxon>
        <taxon>Amphiprion</taxon>
    </lineage>
</organism>
<feature type="compositionally biased region" description="Basic and acidic residues" evidence="4">
    <location>
        <begin position="1"/>
        <end position="10"/>
    </location>
</feature>
<feature type="region of interest" description="Disordered" evidence="4">
    <location>
        <begin position="1"/>
        <end position="112"/>
    </location>
</feature>
<reference evidence="5" key="3">
    <citation type="submission" date="2025-09" db="UniProtKB">
        <authorList>
            <consortium name="Ensembl"/>
        </authorList>
    </citation>
    <scope>IDENTIFICATION</scope>
</reference>
<accession>A0A3P8RQM5</accession>
<dbReference type="PANTHER" id="PTHR24173">
    <property type="entry name" value="ANKYRIN REPEAT CONTAINING"/>
    <property type="match status" value="1"/>
</dbReference>
<dbReference type="AlphaFoldDB" id="A0A3P8RQM5"/>
<feature type="region of interest" description="Disordered" evidence="4">
    <location>
        <begin position="472"/>
        <end position="494"/>
    </location>
</feature>
<feature type="repeat" description="ANK" evidence="3">
    <location>
        <begin position="216"/>
        <end position="248"/>
    </location>
</feature>
<dbReference type="InterPro" id="IPR036770">
    <property type="entry name" value="Ankyrin_rpt-contain_sf"/>
</dbReference>
<feature type="repeat" description="ANK" evidence="3">
    <location>
        <begin position="181"/>
        <end position="213"/>
    </location>
</feature>
<evidence type="ECO:0000256" key="3">
    <source>
        <dbReference type="PROSITE-ProRule" id="PRU00023"/>
    </source>
</evidence>
<feature type="compositionally biased region" description="Acidic residues" evidence="4">
    <location>
        <begin position="46"/>
        <end position="81"/>
    </location>
</feature>
<keyword evidence="2 3" id="KW-0040">ANK repeat</keyword>
<dbReference type="Pfam" id="PF12796">
    <property type="entry name" value="Ank_2"/>
    <property type="match status" value="1"/>
</dbReference>
<keyword evidence="6" id="KW-1185">Reference proteome</keyword>
<sequence>MVLITDDRDGGGAPSVRVKQLQQRQKVGGGTGQIHPTITEEPPSNSEDEDYLGSCEEDDEEDDGGEEDSDEFEEVDFEDLDDCRSIASDDSFYPPDDVFADSERTPSPESPEPLSFFQACCTNNAAIVRIMIRHGVKEDEVKETDRNNRIGLLVACYQGFVDVVIALSQCPYLDVNWQDSEGNTALITAAQAGHITITNYLLNYYSGLDIERRNCHGFTALMKAAMQGRVECVRSLMMAGAALNARDFGRHLTAREWAIFTSRYETAWVMTRLMERPCPPQYSDTYSLEWPPLASLVAKAQEPRGCLKRLSDTMRNIFNIANVTNPEDEGVIDHMVAITTAMRCPVIAVACHTVCPDSPPSVGKRRYAVPEIIRQQRAKELRSINPDRVDSHLKLFQNSRVTLVAKNSADRRASLQTQNLVPRHRSSSLGMVAYNEALELRRTSLLPMHTVLRRSSVRPGFSIPKVRVSKAPTPTYEPEKIRRKSTAKDGGGNLLQIPKWRYKELKEERRKAEEAERRRLEAVTKRHIAAGKRK</sequence>
<name>A0A3P8RQM5_AMPPE</name>
<dbReference type="STRING" id="161767.ENSAPEP00000001554"/>
<dbReference type="Proteomes" id="UP000265080">
    <property type="component" value="Chromosome 22"/>
</dbReference>
<keyword evidence="1" id="KW-0677">Repeat</keyword>
<evidence type="ECO:0000256" key="4">
    <source>
        <dbReference type="SAM" id="MobiDB-lite"/>
    </source>
</evidence>
<dbReference type="OMA" id="ERPCPYQ"/>
<dbReference type="Ensembl" id="ENSAPET00000001588.1">
    <property type="protein sequence ID" value="ENSAPEP00000001554.1"/>
    <property type="gene ID" value="ENSAPEG00000001167.1"/>
</dbReference>
<dbReference type="SUPFAM" id="SSF48403">
    <property type="entry name" value="Ankyrin repeat"/>
    <property type="match status" value="1"/>
</dbReference>
<dbReference type="PROSITE" id="PS50297">
    <property type="entry name" value="ANK_REP_REGION"/>
    <property type="match status" value="1"/>
</dbReference>
<dbReference type="GeneTree" id="ENSGT00500000044852"/>
<reference evidence="5" key="2">
    <citation type="submission" date="2025-08" db="UniProtKB">
        <authorList>
            <consortium name="Ensembl"/>
        </authorList>
    </citation>
    <scope>IDENTIFICATION</scope>
</reference>
<dbReference type="PANTHER" id="PTHR24173:SF1">
    <property type="entry name" value="ANKYRIN REPEAT DOMAIN-CONTAINING PROTEIN 33B"/>
    <property type="match status" value="1"/>
</dbReference>
<evidence type="ECO:0000256" key="2">
    <source>
        <dbReference type="ARBA" id="ARBA00023043"/>
    </source>
</evidence>
<feature type="compositionally biased region" description="Low complexity" evidence="4">
    <location>
        <begin position="16"/>
        <end position="26"/>
    </location>
</feature>
<dbReference type="SMART" id="SM00248">
    <property type="entry name" value="ANK"/>
    <property type="match status" value="4"/>
</dbReference>
<protein>
    <submittedName>
        <fullName evidence="5">Ankyrin repeat domain 33ba</fullName>
    </submittedName>
</protein>
<evidence type="ECO:0000313" key="6">
    <source>
        <dbReference type="Proteomes" id="UP000265080"/>
    </source>
</evidence>
<evidence type="ECO:0000256" key="1">
    <source>
        <dbReference type="ARBA" id="ARBA00022737"/>
    </source>
</evidence>
<reference evidence="5 6" key="1">
    <citation type="submission" date="2018-03" db="EMBL/GenBank/DDBJ databases">
        <title>Finding Nemo's genes: A chromosome-scale reference assembly of the genome of the orange clownfish Amphiprion percula.</title>
        <authorList>
            <person name="Lehmann R."/>
        </authorList>
    </citation>
    <scope>NUCLEOTIDE SEQUENCE</scope>
</reference>